<feature type="transmembrane region" description="Helical" evidence="1">
    <location>
        <begin position="437"/>
        <end position="459"/>
    </location>
</feature>
<organism evidence="2 3">
    <name type="scientific">Komagataella pastoris</name>
    <name type="common">Yeast</name>
    <name type="synonym">Pichia pastoris</name>
    <dbReference type="NCBI Taxonomy" id="4922"/>
    <lineage>
        <taxon>Eukaryota</taxon>
        <taxon>Fungi</taxon>
        <taxon>Dikarya</taxon>
        <taxon>Ascomycota</taxon>
        <taxon>Saccharomycotina</taxon>
        <taxon>Pichiomycetes</taxon>
        <taxon>Pichiales</taxon>
        <taxon>Pichiaceae</taxon>
        <taxon>Komagataella</taxon>
    </lineage>
</organism>
<feature type="transmembrane region" description="Helical" evidence="1">
    <location>
        <begin position="330"/>
        <end position="355"/>
    </location>
</feature>
<feature type="transmembrane region" description="Helical" evidence="1">
    <location>
        <begin position="376"/>
        <end position="400"/>
    </location>
</feature>
<evidence type="ECO:0000313" key="2">
    <source>
        <dbReference type="EMBL" id="ANZ75405.1"/>
    </source>
</evidence>
<keyword evidence="1" id="KW-0472">Membrane</keyword>
<feature type="transmembrane region" description="Helical" evidence="1">
    <location>
        <begin position="42"/>
        <end position="62"/>
    </location>
</feature>
<dbReference type="Proteomes" id="UP000094565">
    <property type="component" value="Chromosome 2"/>
</dbReference>
<reference evidence="2 3" key="1">
    <citation type="submission" date="2016-02" db="EMBL/GenBank/DDBJ databases">
        <title>Comparative genomic and transcriptomic foundation for Pichia pastoris.</title>
        <authorList>
            <person name="Love K.R."/>
            <person name="Shah K.A."/>
            <person name="Whittaker C.A."/>
            <person name="Wu J."/>
            <person name="Bartlett M.C."/>
            <person name="Ma D."/>
            <person name="Leeson R.L."/>
            <person name="Priest M."/>
            <person name="Young S.K."/>
            <person name="Love J.C."/>
        </authorList>
    </citation>
    <scope>NUCLEOTIDE SEQUENCE [LARGE SCALE GENOMIC DNA]</scope>
    <source>
        <strain evidence="2 3">ATCC 28485</strain>
    </source>
</reference>
<dbReference type="EMBL" id="CP014585">
    <property type="protein sequence ID" value="ANZ75405.1"/>
    <property type="molecule type" value="Genomic_DNA"/>
</dbReference>
<keyword evidence="1" id="KW-0812">Transmembrane</keyword>
<keyword evidence="1" id="KW-1133">Transmembrane helix</keyword>
<dbReference type="AlphaFoldDB" id="A0A1B2JC15"/>
<accession>A0A1B2JC15</accession>
<name>A0A1B2JC15_PICPA</name>
<dbReference type="OrthoDB" id="10289678at2759"/>
<gene>
    <name evidence="2" type="ORF">ATY40_BA7502855</name>
</gene>
<sequence>MVAPVSFKKFRFHRYDRYTAGSRWLYETRYHFNFWSYNLKTFLSLLGVCIYIAMILMMNFSYENGTRMDFPVDVELEPFYMREQLYMKLQAMYFNQTNIVVNKTIGVNSFYQTMPEASQLSSIDRIALLTEPVVRDDNIHVPKLPLKLNYFDYKTASLQHAIVTTFKGRMGHLDMFLKYTITTQYSLRVPELTHQPTEIKISDEGILYELVWDGGDERKVENRGGAAKYFQSLGVPPEHILKVEGTKTVPAHFNFSKPQWTVHDLGSRMIWEYGYVNHNKTAEMQTLADLIIFFSKQRFNLTATNYNLVVESLEDSVEKHRSKIRLGRDLYFFSVIGCVAFCASIILTTVLLDLLNRSACKSYLKILCWGIRIVQTLLGILCLYGVSAGTVYAILFIQAIETVDDNSFSELTRLLDSLELKAKFKVLKGFTNWFDFLSFRLVSIVFSFVIPALAFIYFLQCEFHDLQVRLNYKMIDKYSCYVHKEAAKNLLKHDLRAMDKEDDDYENRQIYLYQDKHKRFLPVWIYLKKPKQYQRIIDEFSKDREKHPIYTEMQLEKNIINYRMLAADYELKPGEDIRSLPR</sequence>
<protein>
    <submittedName>
        <fullName evidence="2">BA75_02855T0</fullName>
    </submittedName>
</protein>
<proteinExistence type="predicted"/>
<evidence type="ECO:0000256" key="1">
    <source>
        <dbReference type="SAM" id="Phobius"/>
    </source>
</evidence>
<keyword evidence="3" id="KW-1185">Reference proteome</keyword>
<evidence type="ECO:0000313" key="3">
    <source>
        <dbReference type="Proteomes" id="UP000094565"/>
    </source>
</evidence>